<comment type="caution">
    <text evidence="3">The sequence shown here is derived from an EMBL/GenBank/DDBJ whole genome shotgun (WGS) entry which is preliminary data.</text>
</comment>
<evidence type="ECO:0000313" key="4">
    <source>
        <dbReference type="Proteomes" id="UP000187485"/>
    </source>
</evidence>
<feature type="domain" description="S-Me-THD N-terminal" evidence="1">
    <location>
        <begin position="9"/>
        <end position="157"/>
    </location>
</feature>
<accession>A0A1L8CY94</accession>
<dbReference type="STRING" id="870242.cpu_24080"/>
<dbReference type="InterPro" id="IPR048350">
    <property type="entry name" value="S-Me-THD-like_C"/>
</dbReference>
<evidence type="ECO:0000259" key="2">
    <source>
        <dbReference type="Pfam" id="PF20906"/>
    </source>
</evidence>
<evidence type="ECO:0000313" key="3">
    <source>
        <dbReference type="EMBL" id="GAV23898.1"/>
    </source>
</evidence>
<dbReference type="OrthoDB" id="7441206at2"/>
<dbReference type="Gene3D" id="3.40.1610.10">
    <property type="entry name" value="CV3147-like domain"/>
    <property type="match status" value="1"/>
</dbReference>
<name>A0A1L8CY94_9THEO</name>
<dbReference type="SUPFAM" id="SSF160991">
    <property type="entry name" value="CV3147-like"/>
    <property type="match status" value="1"/>
</dbReference>
<feature type="domain" description="S-Me-THD-like C-terminal" evidence="2">
    <location>
        <begin position="169"/>
        <end position="354"/>
    </location>
</feature>
<dbReference type="InterPro" id="IPR027479">
    <property type="entry name" value="S-Me-THD_N_sf"/>
</dbReference>
<dbReference type="Proteomes" id="UP000187485">
    <property type="component" value="Unassembled WGS sequence"/>
</dbReference>
<dbReference type="Pfam" id="PF06032">
    <property type="entry name" value="S-Me-THD_N"/>
    <property type="match status" value="1"/>
</dbReference>
<gene>
    <name evidence="3" type="ORF">cpu_24080</name>
</gene>
<sequence length="369" mass="40860">MQEITVDWIEPLWYGSIFLGSGGGGKSHLLATELQKSLKNRVITLLTLEELPENNFFCGTGLFGSPELSEENLPSGLEAGIIIGELEKYTGVKFKGISIVEGAGVNIFYPLLAALQTGLPIADGDSMGRAFPELQMTTYHLENLAAAPLVLIDGNYHLHSFLDKQDTFLLELNTRQIIGQQGGVGYFAGFSYPGSILRRVLLPGTLSFAREIGECFLQADNYRELFGLLLEVTSNSFYGPVVEIFQGTVKNISTYESAKWKAATLISPKGEELQLLFQYENLLAFKNGNVAASVPDLISAIDLNELKPVNNNEIYEGQRLALLGLPAPLRLRIRKALDVVGPQCFGYRTTYLPLEKLYPRYYRKKEVFS</sequence>
<keyword evidence="4" id="KW-1185">Reference proteome</keyword>
<dbReference type="AlphaFoldDB" id="A0A1L8CY94"/>
<evidence type="ECO:0000259" key="1">
    <source>
        <dbReference type="Pfam" id="PF06032"/>
    </source>
</evidence>
<proteinExistence type="predicted"/>
<dbReference type="RefSeq" id="WP_075860296.1">
    <property type="nucleotide sequence ID" value="NZ_BDJK01000062.1"/>
</dbReference>
<protein>
    <recommendedName>
        <fullName evidence="5">DUF917 domain-containing protein</fullName>
    </recommendedName>
</protein>
<dbReference type="InterPro" id="IPR010318">
    <property type="entry name" value="S-Me-THD_N"/>
</dbReference>
<dbReference type="EMBL" id="BDJK01000062">
    <property type="protein sequence ID" value="GAV23898.1"/>
    <property type="molecule type" value="Genomic_DNA"/>
</dbReference>
<evidence type="ECO:0008006" key="5">
    <source>
        <dbReference type="Google" id="ProtNLM"/>
    </source>
</evidence>
<organism evidence="3 4">
    <name type="scientific">Carboxydothermus pertinax</name>
    <dbReference type="NCBI Taxonomy" id="870242"/>
    <lineage>
        <taxon>Bacteria</taxon>
        <taxon>Bacillati</taxon>
        <taxon>Bacillota</taxon>
        <taxon>Clostridia</taxon>
        <taxon>Thermoanaerobacterales</taxon>
        <taxon>Thermoanaerobacteraceae</taxon>
        <taxon>Carboxydothermus</taxon>
    </lineage>
</organism>
<dbReference type="InterPro" id="IPR024071">
    <property type="entry name" value="S-Me-THD_C_sf"/>
</dbReference>
<reference evidence="4" key="1">
    <citation type="submission" date="2016-12" db="EMBL/GenBank/DDBJ databases">
        <title>Draft Genome Sequences od Carboxydothermus pertinax and islandicus, Hydrogenogenic Carboxydotrophic Bacteria.</title>
        <authorList>
            <person name="Fukuyama Y."/>
            <person name="Ohmae K."/>
            <person name="Yoneda Y."/>
            <person name="Yoshida T."/>
            <person name="Sako Y."/>
        </authorList>
    </citation>
    <scope>NUCLEOTIDE SEQUENCE [LARGE SCALE GENOMIC DNA]</scope>
    <source>
        <strain evidence="4">Ug1</strain>
    </source>
</reference>
<dbReference type="Pfam" id="PF20906">
    <property type="entry name" value="S-Me-THD_C"/>
    <property type="match status" value="1"/>
</dbReference>
<dbReference type="Gene3D" id="2.40.390.10">
    <property type="entry name" value="CV3147-like"/>
    <property type="match status" value="1"/>
</dbReference>